<feature type="chain" id="PRO_5046537516" evidence="11">
    <location>
        <begin position="21"/>
        <end position="393"/>
    </location>
</feature>
<evidence type="ECO:0000256" key="3">
    <source>
        <dbReference type="ARBA" id="ARBA00022448"/>
    </source>
</evidence>
<comment type="caution">
    <text evidence="13">The sequence shown here is derived from an EMBL/GenBank/DDBJ whole genome shotgun (WGS) entry which is preliminary data.</text>
</comment>
<comment type="subcellular location">
    <subcellularLocation>
        <location evidence="1">Cell outer membrane</location>
        <topology evidence="1">Multi-pass membrane protein</topology>
    </subcellularLocation>
</comment>
<dbReference type="InterPro" id="IPR023614">
    <property type="entry name" value="Porin_dom_sf"/>
</dbReference>
<keyword evidence="10" id="KW-0998">Cell outer membrane</keyword>
<dbReference type="CDD" id="cd00342">
    <property type="entry name" value="gram_neg_porins"/>
    <property type="match status" value="1"/>
</dbReference>
<dbReference type="InterPro" id="IPR002299">
    <property type="entry name" value="Porin_Neis"/>
</dbReference>
<evidence type="ECO:0000256" key="8">
    <source>
        <dbReference type="ARBA" id="ARBA00023114"/>
    </source>
</evidence>
<proteinExistence type="predicted"/>
<dbReference type="InterPro" id="IPR033900">
    <property type="entry name" value="Gram_neg_porin_domain"/>
</dbReference>
<evidence type="ECO:0000256" key="1">
    <source>
        <dbReference type="ARBA" id="ARBA00004571"/>
    </source>
</evidence>
<keyword evidence="8" id="KW-0626">Porin</keyword>
<dbReference type="SUPFAM" id="SSF56935">
    <property type="entry name" value="Porins"/>
    <property type="match status" value="1"/>
</dbReference>
<evidence type="ECO:0000313" key="14">
    <source>
        <dbReference type="Proteomes" id="UP001157167"/>
    </source>
</evidence>
<keyword evidence="5" id="KW-0812">Transmembrane</keyword>
<keyword evidence="3" id="KW-0813">Transport</keyword>
<evidence type="ECO:0000256" key="10">
    <source>
        <dbReference type="ARBA" id="ARBA00023237"/>
    </source>
</evidence>
<dbReference type="InterPro" id="IPR050298">
    <property type="entry name" value="Gram-neg_bact_OMP"/>
</dbReference>
<keyword evidence="9" id="KW-0472">Membrane</keyword>
<feature type="signal peptide" evidence="11">
    <location>
        <begin position="1"/>
        <end position="20"/>
    </location>
</feature>
<evidence type="ECO:0000256" key="2">
    <source>
        <dbReference type="ARBA" id="ARBA00011233"/>
    </source>
</evidence>
<keyword evidence="6 11" id="KW-0732">Signal</keyword>
<evidence type="ECO:0000259" key="12">
    <source>
        <dbReference type="Pfam" id="PF13609"/>
    </source>
</evidence>
<accession>A0ABQ6FCG6</accession>
<reference evidence="14" key="1">
    <citation type="journal article" date="2019" name="Int. J. Syst. Evol. Microbiol.">
        <title>The Global Catalogue of Microorganisms (GCM) 10K type strain sequencing project: providing services to taxonomists for standard genome sequencing and annotation.</title>
        <authorList>
            <consortium name="The Broad Institute Genomics Platform"/>
            <consortium name="The Broad Institute Genome Sequencing Center for Infectious Disease"/>
            <person name="Wu L."/>
            <person name="Ma J."/>
        </authorList>
    </citation>
    <scope>NUCLEOTIDE SEQUENCE [LARGE SCALE GENOMIC DNA]</scope>
    <source>
        <strain evidence="14">NBRC 102407</strain>
    </source>
</reference>
<dbReference type="RefSeq" id="WP_284187779.1">
    <property type="nucleotide sequence ID" value="NZ_BSPX01000025.1"/>
</dbReference>
<dbReference type="Pfam" id="PF13609">
    <property type="entry name" value="Porin_4"/>
    <property type="match status" value="1"/>
</dbReference>
<keyword evidence="7" id="KW-0406">Ion transport</keyword>
<dbReference type="PANTHER" id="PTHR34501">
    <property type="entry name" value="PROTEIN YDDL-RELATED"/>
    <property type="match status" value="1"/>
</dbReference>
<dbReference type="PANTHER" id="PTHR34501:SF9">
    <property type="entry name" value="MAJOR OUTER MEMBRANE PROTEIN P.IA"/>
    <property type="match status" value="1"/>
</dbReference>
<organism evidence="13 14">
    <name type="scientific">Zoogloea oryzae</name>
    <dbReference type="NCBI Taxonomy" id="310767"/>
    <lineage>
        <taxon>Bacteria</taxon>
        <taxon>Pseudomonadati</taxon>
        <taxon>Pseudomonadota</taxon>
        <taxon>Betaproteobacteria</taxon>
        <taxon>Rhodocyclales</taxon>
        <taxon>Zoogloeaceae</taxon>
        <taxon>Zoogloea</taxon>
    </lineage>
</organism>
<dbReference type="EMBL" id="BSPX01000025">
    <property type="protein sequence ID" value="GLT22471.1"/>
    <property type="molecule type" value="Genomic_DNA"/>
</dbReference>
<feature type="domain" description="Porin" evidence="12">
    <location>
        <begin position="7"/>
        <end position="355"/>
    </location>
</feature>
<keyword evidence="14" id="KW-1185">Reference proteome</keyword>
<evidence type="ECO:0000256" key="6">
    <source>
        <dbReference type="ARBA" id="ARBA00022729"/>
    </source>
</evidence>
<evidence type="ECO:0000256" key="7">
    <source>
        <dbReference type="ARBA" id="ARBA00023065"/>
    </source>
</evidence>
<comment type="subunit">
    <text evidence="2">Homotrimer.</text>
</comment>
<gene>
    <name evidence="13" type="ORF">GCM10007933_19310</name>
</gene>
<dbReference type="Proteomes" id="UP001157167">
    <property type="component" value="Unassembled WGS sequence"/>
</dbReference>
<keyword evidence="4" id="KW-1134">Transmembrane beta strand</keyword>
<dbReference type="InterPro" id="IPR001702">
    <property type="entry name" value="Porin_Gram-ve"/>
</dbReference>
<evidence type="ECO:0000256" key="5">
    <source>
        <dbReference type="ARBA" id="ARBA00022692"/>
    </source>
</evidence>
<dbReference type="PRINTS" id="PR00182">
    <property type="entry name" value="ECOLNEIPORIN"/>
</dbReference>
<evidence type="ECO:0000256" key="11">
    <source>
        <dbReference type="SAM" id="SignalP"/>
    </source>
</evidence>
<dbReference type="Gene3D" id="2.40.160.10">
    <property type="entry name" value="Porin"/>
    <property type="match status" value="1"/>
</dbReference>
<evidence type="ECO:0000313" key="13">
    <source>
        <dbReference type="EMBL" id="GLT22471.1"/>
    </source>
</evidence>
<evidence type="ECO:0000256" key="4">
    <source>
        <dbReference type="ARBA" id="ARBA00022452"/>
    </source>
</evidence>
<protein>
    <submittedName>
        <fullName evidence="13">Membrane protein</fullName>
    </submittedName>
</protein>
<name>A0ABQ6FCG6_9RHOO</name>
<dbReference type="PRINTS" id="PR00184">
    <property type="entry name" value="NEISSPPORIN"/>
</dbReference>
<evidence type="ECO:0000256" key="9">
    <source>
        <dbReference type="ARBA" id="ARBA00023136"/>
    </source>
</evidence>
<sequence length="393" mass="40305">MQKKLIALAVAGLASTGAFAQANVTVYGVADASFDVVRTSNAVSELGNTTRVSTNSSLIGFKGAESLGNGLTAVFQYESGISFENGGGFSASRDSFVGLAGGFGTVVLGNLTGPTRALGGAVDVNAGATSIGSNAALLGKLGNNLLGTTNTTSGSYTAAGNANCDRNTTCTSIFDTRWKNAIAYVSPTFAGLNVTAAYVANENKTFNNNGFGTAYNPSNTKGYDVGLKYANGPAMAAVTYNAVSLGNEANTDVSDFRVGGVYDFGMASVRAVFDRARADHFGGNTVTQNVFGLGGTFNVTPAGKLLAQAYFARDLKVNGSSSKDSGAKLFEVGYEHSLSKRTMLKAVYAHLNNDDKASYDFGINAVGVNSTYNGGATGGATIQGVQLGLRHSF</sequence>